<dbReference type="Proteomes" id="UP001269819">
    <property type="component" value="Unassembled WGS sequence"/>
</dbReference>
<dbReference type="InterPro" id="IPR050684">
    <property type="entry name" value="HTH-Siroheme_Decarb"/>
</dbReference>
<gene>
    <name evidence="10" type="ORF">RYS15_15445</name>
</gene>
<evidence type="ECO:0000256" key="6">
    <source>
        <dbReference type="ARBA" id="ARBA00045291"/>
    </source>
</evidence>
<feature type="domain" description="Siroheme decarboxylase NirL-like HTH" evidence="9">
    <location>
        <begin position="2"/>
        <end position="42"/>
    </location>
</feature>
<reference evidence="10 11" key="1">
    <citation type="submission" date="2023-10" db="EMBL/GenBank/DDBJ databases">
        <title>Characteristics and mechanism of a salt-tolerant marine origin heterotrophic nitrifying- aerobic denitrifying bacteria Marinobacter xestospongiae HN1.</title>
        <authorList>
            <person name="Qi R."/>
        </authorList>
    </citation>
    <scope>NUCLEOTIDE SEQUENCE [LARGE SCALE GENOMIC DNA]</scope>
    <source>
        <strain evidence="10 11">HN1</strain>
    </source>
</reference>
<comment type="catalytic activity">
    <reaction evidence="7">
        <text>siroheme + 2 H(+) = 12,18-didecarboxysiroheme + 2 CO2</text>
        <dbReference type="Rhea" id="RHEA:19093"/>
        <dbReference type="ChEBI" id="CHEBI:15378"/>
        <dbReference type="ChEBI" id="CHEBI:16526"/>
        <dbReference type="ChEBI" id="CHEBI:60052"/>
        <dbReference type="ChEBI" id="CHEBI:140497"/>
        <dbReference type="EC" id="4.1.1.111"/>
    </reaction>
</comment>
<organism evidence="10 11">
    <name type="scientific">Marinobacter xestospongiae</name>
    <dbReference type="NCBI Taxonomy" id="994319"/>
    <lineage>
        <taxon>Bacteria</taxon>
        <taxon>Pseudomonadati</taxon>
        <taxon>Pseudomonadota</taxon>
        <taxon>Gammaproteobacteria</taxon>
        <taxon>Pseudomonadales</taxon>
        <taxon>Marinobacteraceae</taxon>
        <taxon>Marinobacter</taxon>
    </lineage>
</organism>
<evidence type="ECO:0000259" key="8">
    <source>
        <dbReference type="Pfam" id="PF17805"/>
    </source>
</evidence>
<dbReference type="RefSeq" id="WP_316974629.1">
    <property type="nucleotide sequence ID" value="NZ_JAWIIJ010000011.1"/>
</dbReference>
<evidence type="ECO:0000313" key="10">
    <source>
        <dbReference type="EMBL" id="MDV2080079.1"/>
    </source>
</evidence>
<evidence type="ECO:0000256" key="7">
    <source>
        <dbReference type="ARBA" id="ARBA00048470"/>
    </source>
</evidence>
<feature type="domain" description="Siroheme decarboxylase AsnC-like ligand binding" evidence="8">
    <location>
        <begin position="57"/>
        <end position="131"/>
    </location>
</feature>
<name>A0ABU3W0P1_9GAMM</name>
<dbReference type="EC" id="4.1.1.111" evidence="5"/>
<dbReference type="Gene3D" id="3.30.70.3460">
    <property type="match status" value="1"/>
</dbReference>
<dbReference type="Pfam" id="PF17805">
    <property type="entry name" value="AsnC_trans_reg2"/>
    <property type="match status" value="1"/>
</dbReference>
<dbReference type="EMBL" id="JAWIIJ010000011">
    <property type="protein sequence ID" value="MDV2080079.1"/>
    <property type="molecule type" value="Genomic_DNA"/>
</dbReference>
<evidence type="ECO:0000256" key="2">
    <source>
        <dbReference type="ARBA" id="ARBA00023444"/>
    </source>
</evidence>
<evidence type="ECO:0000259" key="9">
    <source>
        <dbReference type="Pfam" id="PF22451"/>
    </source>
</evidence>
<accession>A0ABU3W0P1</accession>
<evidence type="ECO:0000256" key="5">
    <source>
        <dbReference type="ARBA" id="ARBA00023471"/>
    </source>
</evidence>
<comment type="caution">
    <text evidence="10">The sequence shown here is derived from an EMBL/GenBank/DDBJ whole genome shotgun (WGS) entry which is preliminary data.</text>
</comment>
<proteinExistence type="inferred from homology"/>
<evidence type="ECO:0000256" key="4">
    <source>
        <dbReference type="ARBA" id="ARBA00023465"/>
    </source>
</evidence>
<protein>
    <recommendedName>
        <fullName evidence="5">siroheme decarboxylase</fullName>
        <ecNumber evidence="5">4.1.1.111</ecNumber>
    </recommendedName>
</protein>
<keyword evidence="11" id="KW-1185">Reference proteome</keyword>
<dbReference type="InterPro" id="IPR053953">
    <property type="entry name" value="NirdL-like_HTH"/>
</dbReference>
<dbReference type="Pfam" id="PF22451">
    <property type="entry name" value="NirdL-like_HTH"/>
    <property type="match status" value="1"/>
</dbReference>
<keyword evidence="1" id="KW-0456">Lyase</keyword>
<dbReference type="PANTHER" id="PTHR43413:SF1">
    <property type="entry name" value="SIROHEME DECARBOXYLASE NIRL SUBUNIT"/>
    <property type="match status" value="1"/>
</dbReference>
<dbReference type="PANTHER" id="PTHR43413">
    <property type="entry name" value="TRANSCRIPTIONAL REGULATOR, ASNC FAMILY"/>
    <property type="match status" value="1"/>
</dbReference>
<comment type="function">
    <text evidence="6">Involved in heme d1 biosynthesis. Catalyzes the decarboxylation of siroheme into didecarboxysiroheme.</text>
</comment>
<comment type="pathway">
    <text evidence="2">Porphyrin-containing compound metabolism.</text>
</comment>
<dbReference type="InterPro" id="IPR040523">
    <property type="entry name" value="AsnC_trans_reg2"/>
</dbReference>
<evidence type="ECO:0000256" key="1">
    <source>
        <dbReference type="ARBA" id="ARBA00023239"/>
    </source>
</evidence>
<comment type="similarity">
    <text evidence="3">Belongs to the Ahb/Nir family.</text>
</comment>
<sequence length="157" mass="17698">MINQYQHNLPLCERPYQRMAQSLGCTEDEVLARLDQLQSHGALSRVGPVYDHRRAGASTLAALAVPDTEVDAVAGWLNTLAEVNHNYLREHHFNLWFVLTGPDRPHLDRVIASIEAHTGLAVLDLPMEQSFRIDLGFPLDEPRFDPSDQREVNHGPD</sequence>
<evidence type="ECO:0000256" key="3">
    <source>
        <dbReference type="ARBA" id="ARBA00023457"/>
    </source>
</evidence>
<comment type="subunit">
    <text evidence="4">Probably forms a complex composed of NirD, NirL, NirG and NirH. All proteins are required for the total conversion of siroheme to didecarboxysiroheme.</text>
</comment>
<evidence type="ECO:0000313" key="11">
    <source>
        <dbReference type="Proteomes" id="UP001269819"/>
    </source>
</evidence>